<dbReference type="PROSITE" id="PS50297">
    <property type="entry name" value="ANK_REP_REGION"/>
    <property type="match status" value="3"/>
</dbReference>
<dbReference type="AlphaFoldDB" id="A0A0B6Y3W7"/>
<sequence length="125" mass="13761">SGRTALHWATEHGYTRVVHILLSSRRSDEVAMFGKSLLNICDSKGHTALHVACNSRREDLATLLATLNIDLNIRDISGNTALHRAVRMNMETTAIVMCEAGANVNARNDLLWTPLHEAARTGNEN</sequence>
<name>A0A0B6Y3W7_9EUPU</name>
<keyword evidence="2 3" id="KW-0040">ANK repeat</keyword>
<feature type="repeat" description="ANK" evidence="3">
    <location>
        <begin position="77"/>
        <end position="109"/>
    </location>
</feature>
<dbReference type="PROSITE" id="PS50088">
    <property type="entry name" value="ANK_REPEAT"/>
    <property type="match status" value="3"/>
</dbReference>
<feature type="non-terminal residue" evidence="4">
    <location>
        <position position="1"/>
    </location>
</feature>
<gene>
    <name evidence="4" type="primary">ORF11047</name>
</gene>
<dbReference type="SUPFAM" id="SSF48403">
    <property type="entry name" value="Ankyrin repeat"/>
    <property type="match status" value="1"/>
</dbReference>
<protein>
    <submittedName>
        <fullName evidence="4">Uncharacterized protein</fullName>
    </submittedName>
</protein>
<dbReference type="PANTHER" id="PTHR24198:SF165">
    <property type="entry name" value="ANKYRIN REPEAT-CONTAINING PROTEIN-RELATED"/>
    <property type="match status" value="1"/>
</dbReference>
<evidence type="ECO:0000256" key="3">
    <source>
        <dbReference type="PROSITE-ProRule" id="PRU00023"/>
    </source>
</evidence>
<feature type="non-terminal residue" evidence="4">
    <location>
        <position position="125"/>
    </location>
</feature>
<keyword evidence="1" id="KW-0677">Repeat</keyword>
<evidence type="ECO:0000256" key="2">
    <source>
        <dbReference type="ARBA" id="ARBA00023043"/>
    </source>
</evidence>
<dbReference type="Pfam" id="PF00023">
    <property type="entry name" value="Ank"/>
    <property type="match status" value="1"/>
</dbReference>
<accession>A0A0B6Y3W7</accession>
<dbReference type="PRINTS" id="PR01415">
    <property type="entry name" value="ANKYRIN"/>
</dbReference>
<dbReference type="EMBL" id="HACG01003676">
    <property type="protein sequence ID" value="CEK50541.1"/>
    <property type="molecule type" value="Transcribed_RNA"/>
</dbReference>
<dbReference type="SMART" id="SM00248">
    <property type="entry name" value="ANK"/>
    <property type="match status" value="3"/>
</dbReference>
<dbReference type="Pfam" id="PF12796">
    <property type="entry name" value="Ank_2"/>
    <property type="match status" value="1"/>
</dbReference>
<dbReference type="Gene3D" id="1.25.40.20">
    <property type="entry name" value="Ankyrin repeat-containing domain"/>
    <property type="match status" value="1"/>
</dbReference>
<feature type="repeat" description="ANK" evidence="3">
    <location>
        <begin position="44"/>
        <end position="76"/>
    </location>
</feature>
<dbReference type="InterPro" id="IPR036770">
    <property type="entry name" value="Ankyrin_rpt-contain_sf"/>
</dbReference>
<proteinExistence type="predicted"/>
<dbReference type="InterPro" id="IPR002110">
    <property type="entry name" value="Ankyrin_rpt"/>
</dbReference>
<reference evidence="4" key="1">
    <citation type="submission" date="2014-12" db="EMBL/GenBank/DDBJ databases">
        <title>Insight into the proteome of Arion vulgaris.</title>
        <authorList>
            <person name="Aradska J."/>
            <person name="Bulat T."/>
            <person name="Smidak R."/>
            <person name="Sarate P."/>
            <person name="Gangsoo J."/>
            <person name="Sialana F."/>
            <person name="Bilban M."/>
            <person name="Lubec G."/>
        </authorList>
    </citation>
    <scope>NUCLEOTIDE SEQUENCE</scope>
    <source>
        <tissue evidence="4">Skin</tissue>
    </source>
</reference>
<evidence type="ECO:0000313" key="4">
    <source>
        <dbReference type="EMBL" id="CEK50541.1"/>
    </source>
</evidence>
<organism evidence="4">
    <name type="scientific">Arion vulgaris</name>
    <dbReference type="NCBI Taxonomy" id="1028688"/>
    <lineage>
        <taxon>Eukaryota</taxon>
        <taxon>Metazoa</taxon>
        <taxon>Spiralia</taxon>
        <taxon>Lophotrochozoa</taxon>
        <taxon>Mollusca</taxon>
        <taxon>Gastropoda</taxon>
        <taxon>Heterobranchia</taxon>
        <taxon>Euthyneura</taxon>
        <taxon>Panpulmonata</taxon>
        <taxon>Eupulmonata</taxon>
        <taxon>Stylommatophora</taxon>
        <taxon>Helicina</taxon>
        <taxon>Arionoidea</taxon>
        <taxon>Arionidae</taxon>
        <taxon>Arion</taxon>
    </lineage>
</organism>
<dbReference type="PANTHER" id="PTHR24198">
    <property type="entry name" value="ANKYRIN REPEAT AND PROTEIN KINASE DOMAIN-CONTAINING PROTEIN"/>
    <property type="match status" value="1"/>
</dbReference>
<evidence type="ECO:0000256" key="1">
    <source>
        <dbReference type="ARBA" id="ARBA00022737"/>
    </source>
</evidence>
<feature type="repeat" description="ANK" evidence="3">
    <location>
        <begin position="1"/>
        <end position="23"/>
    </location>
</feature>